<protein>
    <submittedName>
        <fullName evidence="3">DUF6344 domain-containing protein</fullName>
    </submittedName>
</protein>
<feature type="compositionally biased region" description="Polar residues" evidence="1">
    <location>
        <begin position="43"/>
        <end position="58"/>
    </location>
</feature>
<feature type="signal peptide" evidence="2">
    <location>
        <begin position="1"/>
        <end position="33"/>
    </location>
</feature>
<dbReference type="Pfam" id="PF19871">
    <property type="entry name" value="DUF6344"/>
    <property type="match status" value="1"/>
</dbReference>
<feature type="chain" id="PRO_5046556925" evidence="2">
    <location>
        <begin position="34"/>
        <end position="122"/>
    </location>
</feature>
<evidence type="ECO:0000313" key="3">
    <source>
        <dbReference type="EMBL" id="MFC5245596.1"/>
    </source>
</evidence>
<sequence>MARNKVMKLWNAIVTAFLALCTALGLITTTASAAVPQTDKTRNSGSTPNVSAPTTTPRSWPLSRALPPTMKQRIHAEAHGKSPSCRHRPSSDTTAESGSADCSDDTASTRTEPVTGRIPLQR</sequence>
<comment type="caution">
    <text evidence="3">The sequence shown here is derived from an EMBL/GenBank/DDBJ whole genome shotgun (WGS) entry which is preliminary data.</text>
</comment>
<dbReference type="RefSeq" id="WP_344563192.1">
    <property type="nucleotide sequence ID" value="NZ_BAAATG010000028.1"/>
</dbReference>
<feature type="region of interest" description="Disordered" evidence="1">
    <location>
        <begin position="32"/>
        <end position="122"/>
    </location>
</feature>
<dbReference type="InterPro" id="IPR045925">
    <property type="entry name" value="DUF6344"/>
</dbReference>
<dbReference type="Proteomes" id="UP001596035">
    <property type="component" value="Unassembled WGS sequence"/>
</dbReference>
<dbReference type="EMBL" id="JBHSKN010000040">
    <property type="protein sequence ID" value="MFC5245596.1"/>
    <property type="molecule type" value="Genomic_DNA"/>
</dbReference>
<keyword evidence="2" id="KW-0732">Signal</keyword>
<organism evidence="3 4">
    <name type="scientific">Streptomyces atrovirens</name>
    <dbReference type="NCBI Taxonomy" id="285556"/>
    <lineage>
        <taxon>Bacteria</taxon>
        <taxon>Bacillati</taxon>
        <taxon>Actinomycetota</taxon>
        <taxon>Actinomycetes</taxon>
        <taxon>Kitasatosporales</taxon>
        <taxon>Streptomycetaceae</taxon>
        <taxon>Streptomyces</taxon>
    </lineage>
</organism>
<accession>A0ABW0E3H6</accession>
<gene>
    <name evidence="3" type="ORF">ACFPWV_37795</name>
</gene>
<name>A0ABW0E3H6_9ACTN</name>
<proteinExistence type="predicted"/>
<reference evidence="4" key="1">
    <citation type="journal article" date="2019" name="Int. J. Syst. Evol. Microbiol.">
        <title>The Global Catalogue of Microorganisms (GCM) 10K type strain sequencing project: providing services to taxonomists for standard genome sequencing and annotation.</title>
        <authorList>
            <consortium name="The Broad Institute Genomics Platform"/>
            <consortium name="The Broad Institute Genome Sequencing Center for Infectious Disease"/>
            <person name="Wu L."/>
            <person name="Ma J."/>
        </authorList>
    </citation>
    <scope>NUCLEOTIDE SEQUENCE [LARGE SCALE GENOMIC DNA]</scope>
    <source>
        <strain evidence="4">CGMCC 4.7131</strain>
    </source>
</reference>
<keyword evidence="4" id="KW-1185">Reference proteome</keyword>
<evidence type="ECO:0000313" key="4">
    <source>
        <dbReference type="Proteomes" id="UP001596035"/>
    </source>
</evidence>
<evidence type="ECO:0000256" key="2">
    <source>
        <dbReference type="SAM" id="SignalP"/>
    </source>
</evidence>
<evidence type="ECO:0000256" key="1">
    <source>
        <dbReference type="SAM" id="MobiDB-lite"/>
    </source>
</evidence>